<protein>
    <submittedName>
        <fullName evidence="2">Uncharacterized protein</fullName>
    </submittedName>
</protein>
<name>A0A261TH83_9BORD</name>
<comment type="caution">
    <text evidence="2">The sequence shown here is derived from an EMBL/GenBank/DDBJ whole genome shotgun (WGS) entry which is preliminary data.</text>
</comment>
<proteinExistence type="predicted"/>
<keyword evidence="1" id="KW-1133">Transmembrane helix</keyword>
<dbReference type="AlphaFoldDB" id="A0A261TH83"/>
<keyword evidence="1" id="KW-0472">Membrane</keyword>
<evidence type="ECO:0000313" key="2">
    <source>
        <dbReference type="EMBL" id="OZI48994.1"/>
    </source>
</evidence>
<dbReference type="Proteomes" id="UP000216913">
    <property type="component" value="Unassembled WGS sequence"/>
</dbReference>
<evidence type="ECO:0000313" key="3">
    <source>
        <dbReference type="Proteomes" id="UP000216913"/>
    </source>
</evidence>
<sequence>MIAGAINGLTSVACLGGILAFATFPVWYYVTGRVARGQPRPALVKQWLASIVLLLVGTALSPSFQVYWLNTWGDPTVSTFLTKRSLLESVRQPFYSLDELAWGQNSASVDVVPSTLLCPRYSLRRYPLLTIERRLYPMNPLASSRDRSGGKPPAELVASTLARCEADSQAMIAAGLTKEAALAQGNLDLFFERALIERGNDMSPVMLEDADIPAEILAKVEAFLGEDPERIFWHTSYNLSGEDPVKRADKSDAPGTPDVVRRLRTIAFAAAYGRQDVVEVLKERSQ</sequence>
<keyword evidence="3" id="KW-1185">Reference proteome</keyword>
<feature type="transmembrane region" description="Helical" evidence="1">
    <location>
        <begin position="6"/>
        <end position="30"/>
    </location>
</feature>
<reference evidence="2 3" key="1">
    <citation type="submission" date="2017-05" db="EMBL/GenBank/DDBJ databases">
        <title>Complete and WGS of Bordetella genogroups.</title>
        <authorList>
            <person name="Spilker T."/>
            <person name="LiPuma J."/>
        </authorList>
    </citation>
    <scope>NUCLEOTIDE SEQUENCE [LARGE SCALE GENOMIC DNA]</scope>
    <source>
        <strain evidence="2 3">AU10456</strain>
    </source>
</reference>
<gene>
    <name evidence="2" type="ORF">CAL25_15335</name>
</gene>
<dbReference type="EMBL" id="NEVP01000009">
    <property type="protein sequence ID" value="OZI48994.1"/>
    <property type="molecule type" value="Genomic_DNA"/>
</dbReference>
<keyword evidence="1" id="KW-0812">Transmembrane</keyword>
<organism evidence="2 3">
    <name type="scientific">Bordetella genomosp. 5</name>
    <dbReference type="NCBI Taxonomy" id="1395608"/>
    <lineage>
        <taxon>Bacteria</taxon>
        <taxon>Pseudomonadati</taxon>
        <taxon>Pseudomonadota</taxon>
        <taxon>Betaproteobacteria</taxon>
        <taxon>Burkholderiales</taxon>
        <taxon>Alcaligenaceae</taxon>
        <taxon>Bordetella</taxon>
    </lineage>
</organism>
<evidence type="ECO:0000256" key="1">
    <source>
        <dbReference type="SAM" id="Phobius"/>
    </source>
</evidence>
<feature type="transmembrane region" description="Helical" evidence="1">
    <location>
        <begin position="42"/>
        <end position="60"/>
    </location>
</feature>
<accession>A0A261TH83</accession>